<feature type="region of interest" description="Disordered" evidence="1">
    <location>
        <begin position="114"/>
        <end position="147"/>
    </location>
</feature>
<comment type="caution">
    <text evidence="2">The sequence shown here is derived from an EMBL/GenBank/DDBJ whole genome shotgun (WGS) entry which is preliminary data.</text>
</comment>
<sequence>MRCSAYSGHAIIAAPAQIPSSTEFHPQCVTNPPVAACRSTSTCGAHVFTTRPRSLVRSTNPSGRTRPRSGSAGLVKSRCGSSLARTTHRNRCPLRSSPVAISLSCSAVNTPRLPKQRNTTLPRGCASSHRRHSCPVLLPPRVSGPTQ</sequence>
<organism evidence="2 3">
    <name type="scientific">Ananas comosus</name>
    <name type="common">Pineapple</name>
    <name type="synonym">Ananas ananas</name>
    <dbReference type="NCBI Taxonomy" id="4615"/>
    <lineage>
        <taxon>Eukaryota</taxon>
        <taxon>Viridiplantae</taxon>
        <taxon>Streptophyta</taxon>
        <taxon>Embryophyta</taxon>
        <taxon>Tracheophyta</taxon>
        <taxon>Spermatophyta</taxon>
        <taxon>Magnoliopsida</taxon>
        <taxon>Liliopsida</taxon>
        <taxon>Poales</taxon>
        <taxon>Bromeliaceae</taxon>
        <taxon>Bromelioideae</taxon>
        <taxon>Ananas</taxon>
    </lineage>
</organism>
<dbReference type="AlphaFoldDB" id="A0A199VV14"/>
<protein>
    <submittedName>
        <fullName evidence="2">Uncharacterized protein</fullName>
    </submittedName>
</protein>
<dbReference type="Proteomes" id="UP000092600">
    <property type="component" value="Unassembled WGS sequence"/>
</dbReference>
<reference evidence="2 3" key="1">
    <citation type="journal article" date="2016" name="DNA Res.">
        <title>The draft genome of MD-2 pineapple using hybrid error correction of long reads.</title>
        <authorList>
            <person name="Redwan R.M."/>
            <person name="Saidin A."/>
            <person name="Kumar S.V."/>
        </authorList>
    </citation>
    <scope>NUCLEOTIDE SEQUENCE [LARGE SCALE GENOMIC DNA]</scope>
    <source>
        <strain evidence="3">cv. MD2</strain>
        <tissue evidence="2">Leaf</tissue>
    </source>
</reference>
<evidence type="ECO:0000313" key="2">
    <source>
        <dbReference type="EMBL" id="OAY80540.1"/>
    </source>
</evidence>
<feature type="region of interest" description="Disordered" evidence="1">
    <location>
        <begin position="55"/>
        <end position="80"/>
    </location>
</feature>
<dbReference type="EMBL" id="LSRQ01000843">
    <property type="protein sequence ID" value="OAY80540.1"/>
    <property type="molecule type" value="Genomic_DNA"/>
</dbReference>
<gene>
    <name evidence="2" type="ORF">ACMD2_05372</name>
</gene>
<proteinExistence type="predicted"/>
<evidence type="ECO:0000313" key="3">
    <source>
        <dbReference type="Proteomes" id="UP000092600"/>
    </source>
</evidence>
<name>A0A199VV14_ANACO</name>
<evidence type="ECO:0000256" key="1">
    <source>
        <dbReference type="SAM" id="MobiDB-lite"/>
    </source>
</evidence>
<accession>A0A199VV14</accession>